<protein>
    <submittedName>
        <fullName evidence="1">Uncharacterized protein</fullName>
    </submittedName>
</protein>
<reference evidence="1 2" key="2">
    <citation type="journal article" date="2022" name="Mol. Ecol. Resour.">
        <title>The genomes of chicory, endive, great burdock and yacon provide insights into Asteraceae paleo-polyploidization history and plant inulin production.</title>
        <authorList>
            <person name="Fan W."/>
            <person name="Wang S."/>
            <person name="Wang H."/>
            <person name="Wang A."/>
            <person name="Jiang F."/>
            <person name="Liu H."/>
            <person name="Zhao H."/>
            <person name="Xu D."/>
            <person name="Zhang Y."/>
        </authorList>
    </citation>
    <scope>NUCLEOTIDE SEQUENCE [LARGE SCALE GENOMIC DNA]</scope>
    <source>
        <strain evidence="2">cv. Niubang</strain>
    </source>
</reference>
<gene>
    <name evidence="1" type="ORF">L6452_02623</name>
</gene>
<organism evidence="1 2">
    <name type="scientific">Arctium lappa</name>
    <name type="common">Greater burdock</name>
    <name type="synonym">Lappa major</name>
    <dbReference type="NCBI Taxonomy" id="4217"/>
    <lineage>
        <taxon>Eukaryota</taxon>
        <taxon>Viridiplantae</taxon>
        <taxon>Streptophyta</taxon>
        <taxon>Embryophyta</taxon>
        <taxon>Tracheophyta</taxon>
        <taxon>Spermatophyta</taxon>
        <taxon>Magnoliopsida</taxon>
        <taxon>eudicotyledons</taxon>
        <taxon>Gunneridae</taxon>
        <taxon>Pentapetalae</taxon>
        <taxon>asterids</taxon>
        <taxon>campanulids</taxon>
        <taxon>Asterales</taxon>
        <taxon>Asteraceae</taxon>
        <taxon>Carduoideae</taxon>
        <taxon>Cardueae</taxon>
        <taxon>Arctiinae</taxon>
        <taxon>Arctium</taxon>
    </lineage>
</organism>
<evidence type="ECO:0000313" key="1">
    <source>
        <dbReference type="EMBL" id="KAI3771459.1"/>
    </source>
</evidence>
<name>A0ACB9FJF6_ARCLA</name>
<evidence type="ECO:0000313" key="2">
    <source>
        <dbReference type="Proteomes" id="UP001055879"/>
    </source>
</evidence>
<dbReference type="Proteomes" id="UP001055879">
    <property type="component" value="Linkage Group LG01"/>
</dbReference>
<reference evidence="2" key="1">
    <citation type="journal article" date="2022" name="Mol. Ecol. Resour.">
        <title>The genomes of chicory, endive, great burdock and yacon provide insights into Asteraceae palaeo-polyploidization history and plant inulin production.</title>
        <authorList>
            <person name="Fan W."/>
            <person name="Wang S."/>
            <person name="Wang H."/>
            <person name="Wang A."/>
            <person name="Jiang F."/>
            <person name="Liu H."/>
            <person name="Zhao H."/>
            <person name="Xu D."/>
            <person name="Zhang Y."/>
        </authorList>
    </citation>
    <scope>NUCLEOTIDE SEQUENCE [LARGE SCALE GENOMIC DNA]</scope>
    <source>
        <strain evidence="2">cv. Niubang</strain>
    </source>
</reference>
<dbReference type="EMBL" id="CM042047">
    <property type="protein sequence ID" value="KAI3771459.1"/>
    <property type="molecule type" value="Genomic_DNA"/>
</dbReference>
<proteinExistence type="predicted"/>
<accession>A0ACB9FJF6</accession>
<comment type="caution">
    <text evidence="1">The sequence shown here is derived from an EMBL/GenBank/DDBJ whole genome shotgun (WGS) entry which is preliminary data.</text>
</comment>
<sequence length="113" mass="12568">MEPVDDRESSTLSIGDVGEVMLNSGAHKMNNLPNNIVKVSLLLKFIIGSLKQIIDFGSNHDEHVFSSCSIIQGIVIRFNINCHVVLGHSFVTTIIFSTVRLTSQECRFPHLMN</sequence>
<keyword evidence="2" id="KW-1185">Reference proteome</keyword>